<accession>A0A2P2JFB9</accession>
<name>A0A2P2JFB9_RHIMU</name>
<dbReference type="EMBL" id="GGEC01011684">
    <property type="protein sequence ID" value="MBW92167.1"/>
    <property type="molecule type" value="Transcribed_RNA"/>
</dbReference>
<sequence>MKCWCCFRFSFSFLRTQKKKEYKIVCSSDPAVAFFICSNFIKLLYFSPQFPRGNCKRKTEALDLW</sequence>
<evidence type="ECO:0000313" key="1">
    <source>
        <dbReference type="EMBL" id="MBW92170.1"/>
    </source>
</evidence>
<dbReference type="EMBL" id="GGEC01011687">
    <property type="protein sequence ID" value="MBW92170.1"/>
    <property type="molecule type" value="Transcribed_RNA"/>
</dbReference>
<proteinExistence type="predicted"/>
<reference evidence="1" key="1">
    <citation type="submission" date="2018-02" db="EMBL/GenBank/DDBJ databases">
        <title>Rhizophora mucronata_Transcriptome.</title>
        <authorList>
            <person name="Meera S.P."/>
            <person name="Sreeshan A."/>
            <person name="Augustine A."/>
        </authorList>
    </citation>
    <scope>NUCLEOTIDE SEQUENCE</scope>
    <source>
        <tissue evidence="1">Leaf</tissue>
    </source>
</reference>
<protein>
    <submittedName>
        <fullName evidence="1">Uncharacterized protein</fullName>
    </submittedName>
</protein>
<organism evidence="1">
    <name type="scientific">Rhizophora mucronata</name>
    <name type="common">Asiatic mangrove</name>
    <dbReference type="NCBI Taxonomy" id="61149"/>
    <lineage>
        <taxon>Eukaryota</taxon>
        <taxon>Viridiplantae</taxon>
        <taxon>Streptophyta</taxon>
        <taxon>Embryophyta</taxon>
        <taxon>Tracheophyta</taxon>
        <taxon>Spermatophyta</taxon>
        <taxon>Magnoliopsida</taxon>
        <taxon>eudicotyledons</taxon>
        <taxon>Gunneridae</taxon>
        <taxon>Pentapetalae</taxon>
        <taxon>rosids</taxon>
        <taxon>fabids</taxon>
        <taxon>Malpighiales</taxon>
        <taxon>Rhizophoraceae</taxon>
        <taxon>Rhizophora</taxon>
    </lineage>
</organism>
<dbReference type="AlphaFoldDB" id="A0A2P2JFB9"/>